<dbReference type="EMBL" id="FTMA01000005">
    <property type="protein sequence ID" value="SIQ98358.1"/>
    <property type="molecule type" value="Genomic_DNA"/>
</dbReference>
<dbReference type="AlphaFoldDB" id="A0A1N6X7N4"/>
<evidence type="ECO:0000313" key="2">
    <source>
        <dbReference type="Proteomes" id="UP000186953"/>
    </source>
</evidence>
<accession>A0A1N6X7N4</accession>
<sequence>MAETKGLGYELIWKFDMPTTINHIMIMEDIQYGELIRKYKVEGKVNGEWRILTEGESVEHKRIQKFDKVEVRGIR</sequence>
<dbReference type="OrthoDB" id="1389336at2"/>
<keyword evidence="2" id="KW-1185">Reference proteome</keyword>
<dbReference type="Proteomes" id="UP000186953">
    <property type="component" value="Unassembled WGS sequence"/>
</dbReference>
<gene>
    <name evidence="1" type="ORF">SAMN05421797_10520</name>
</gene>
<dbReference type="RefSeq" id="WP_076548924.1">
    <property type="nucleotide sequence ID" value="NZ_FTMA01000005.1"/>
</dbReference>
<proteinExistence type="predicted"/>
<protein>
    <submittedName>
        <fullName evidence="1">Alpha-L-fucosidase</fullName>
    </submittedName>
</protein>
<organism evidence="1 2">
    <name type="scientific">Maribacter ulvicola</name>
    <dbReference type="NCBI Taxonomy" id="228959"/>
    <lineage>
        <taxon>Bacteria</taxon>
        <taxon>Pseudomonadati</taxon>
        <taxon>Bacteroidota</taxon>
        <taxon>Flavobacteriia</taxon>
        <taxon>Flavobacteriales</taxon>
        <taxon>Flavobacteriaceae</taxon>
        <taxon>Maribacter</taxon>
    </lineage>
</organism>
<evidence type="ECO:0000313" key="1">
    <source>
        <dbReference type="EMBL" id="SIQ98358.1"/>
    </source>
</evidence>
<dbReference type="STRING" id="228959.SAMN05421797_10520"/>
<dbReference type="Gene3D" id="2.60.120.260">
    <property type="entry name" value="Galactose-binding domain-like"/>
    <property type="match status" value="1"/>
</dbReference>
<reference evidence="2" key="1">
    <citation type="submission" date="2017-01" db="EMBL/GenBank/DDBJ databases">
        <authorList>
            <person name="Varghese N."/>
            <person name="Submissions S."/>
        </authorList>
    </citation>
    <scope>NUCLEOTIDE SEQUENCE [LARGE SCALE GENOMIC DNA]</scope>
    <source>
        <strain evidence="2">DSM 15366</strain>
    </source>
</reference>
<name>A0A1N6X7N4_9FLAO</name>